<organism evidence="1 2">
    <name type="scientific">Phaeosphaeria nodorum (strain SN15 / ATCC MYA-4574 / FGSC 10173)</name>
    <name type="common">Glume blotch fungus</name>
    <name type="synonym">Parastagonospora nodorum</name>
    <dbReference type="NCBI Taxonomy" id="321614"/>
    <lineage>
        <taxon>Eukaryota</taxon>
        <taxon>Fungi</taxon>
        <taxon>Dikarya</taxon>
        <taxon>Ascomycota</taxon>
        <taxon>Pezizomycotina</taxon>
        <taxon>Dothideomycetes</taxon>
        <taxon>Pleosporomycetidae</taxon>
        <taxon>Pleosporales</taxon>
        <taxon>Pleosporineae</taxon>
        <taxon>Phaeosphaeriaceae</taxon>
        <taxon>Parastagonospora</taxon>
    </lineage>
</organism>
<evidence type="ECO:0000313" key="2">
    <source>
        <dbReference type="Proteomes" id="UP000663193"/>
    </source>
</evidence>
<accession>A0A7U2F5K8</accession>
<dbReference type="Gene3D" id="3.40.50.720">
    <property type="entry name" value="NAD(P)-binding Rossmann-like Domain"/>
    <property type="match status" value="1"/>
</dbReference>
<dbReference type="InterPro" id="IPR036291">
    <property type="entry name" value="NAD(P)-bd_dom_sf"/>
</dbReference>
<sequence>MDFEPLISGVSGCIGAQVLEQALRTSSISRIIALSRRPLPGLDYCAKLEVVVLEDFTQYSDDVIPGCLERMAACGK</sequence>
<protein>
    <recommendedName>
        <fullName evidence="3">NAD-dependent epimerase/dehydratase domain-containing protein</fullName>
    </recommendedName>
</protein>
<dbReference type="Proteomes" id="UP000663193">
    <property type="component" value="Chromosome 9"/>
</dbReference>
<dbReference type="SUPFAM" id="SSF51735">
    <property type="entry name" value="NAD(P)-binding Rossmann-fold domains"/>
    <property type="match status" value="1"/>
</dbReference>
<gene>
    <name evidence="1" type="ORF">JI435_412770</name>
</gene>
<keyword evidence="2" id="KW-1185">Reference proteome</keyword>
<dbReference type="AlphaFoldDB" id="A0A7U2F5K8"/>
<proteinExistence type="predicted"/>
<reference evidence="2" key="1">
    <citation type="journal article" date="2021" name="BMC Genomics">
        <title>Chromosome-level genome assembly and manually-curated proteome of model necrotroph Parastagonospora nodorum Sn15 reveals a genome-wide trove of candidate effector homologs, and redundancy of virulence-related functions within an accessory chromosome.</title>
        <authorList>
            <person name="Bertazzoni S."/>
            <person name="Jones D.A.B."/>
            <person name="Phan H.T."/>
            <person name="Tan K.-C."/>
            <person name="Hane J.K."/>
        </authorList>
    </citation>
    <scope>NUCLEOTIDE SEQUENCE [LARGE SCALE GENOMIC DNA]</scope>
    <source>
        <strain evidence="2">SN15 / ATCC MYA-4574 / FGSC 10173)</strain>
    </source>
</reference>
<evidence type="ECO:0000313" key="1">
    <source>
        <dbReference type="EMBL" id="QRC98916.1"/>
    </source>
</evidence>
<evidence type="ECO:0008006" key="3">
    <source>
        <dbReference type="Google" id="ProtNLM"/>
    </source>
</evidence>
<dbReference type="OrthoDB" id="3535423at2759"/>
<name>A0A7U2F5K8_PHANO</name>
<dbReference type="EMBL" id="CP069031">
    <property type="protein sequence ID" value="QRC98916.1"/>
    <property type="molecule type" value="Genomic_DNA"/>
</dbReference>
<dbReference type="VEuPathDB" id="FungiDB:JI435_412770"/>